<proteinExistence type="predicted"/>
<sequence>MSQKSQNSLVKQDPPAETVANLSKDTYHQRVTALAERIHPRLADETGTLETVDYDKVLGHLRVIERISHDNPFSILEHTTYSLSEYDQHRVQGKRPINGLVEQTRRLLAGDVQKRLLELSKGGKTDIHNEDRQRGRRR</sequence>
<evidence type="ECO:0000256" key="1">
    <source>
        <dbReference type="SAM" id="MobiDB-lite"/>
    </source>
</evidence>
<evidence type="ECO:0000313" key="3">
    <source>
        <dbReference type="Proteomes" id="UP000011625"/>
    </source>
</evidence>
<dbReference type="PATRIC" id="fig|1227456.3.peg.1194"/>
<accession>M0NAI4</accession>
<dbReference type="Proteomes" id="UP000011625">
    <property type="component" value="Unassembled WGS sequence"/>
</dbReference>
<keyword evidence="3" id="KW-1185">Reference proteome</keyword>
<dbReference type="AlphaFoldDB" id="M0NAI4"/>
<gene>
    <name evidence="2" type="ORF">C450_05915</name>
</gene>
<reference evidence="2 3" key="1">
    <citation type="journal article" date="2014" name="PLoS Genet.">
        <title>Phylogenetically driven sequencing of extremely halophilic archaea reveals strategies for static and dynamic osmo-response.</title>
        <authorList>
            <person name="Becker E.A."/>
            <person name="Seitzer P.M."/>
            <person name="Tritt A."/>
            <person name="Larsen D."/>
            <person name="Krusor M."/>
            <person name="Yao A.I."/>
            <person name="Wu D."/>
            <person name="Madern D."/>
            <person name="Eisen J.A."/>
            <person name="Darling A.E."/>
            <person name="Facciotti M.T."/>
        </authorList>
    </citation>
    <scope>NUCLEOTIDE SEQUENCE [LARGE SCALE GENOMIC DNA]</scope>
    <source>
        <strain evidence="2 3">DSM 8989</strain>
    </source>
</reference>
<feature type="compositionally biased region" description="Polar residues" evidence="1">
    <location>
        <begin position="1"/>
        <end position="10"/>
    </location>
</feature>
<dbReference type="EMBL" id="AOME01000027">
    <property type="protein sequence ID" value="EMA54568.1"/>
    <property type="molecule type" value="Genomic_DNA"/>
</dbReference>
<comment type="caution">
    <text evidence="2">The sequence shown here is derived from an EMBL/GenBank/DDBJ whole genome shotgun (WGS) entry which is preliminary data.</text>
</comment>
<dbReference type="STRING" id="1227456.C450_05915"/>
<name>M0NAI4_9EURY</name>
<protein>
    <submittedName>
        <fullName evidence="2">Uncharacterized protein</fullName>
    </submittedName>
</protein>
<evidence type="ECO:0000313" key="2">
    <source>
        <dbReference type="EMBL" id="EMA54568.1"/>
    </source>
</evidence>
<feature type="region of interest" description="Disordered" evidence="1">
    <location>
        <begin position="1"/>
        <end position="24"/>
    </location>
</feature>
<dbReference type="RefSeq" id="WP_005041232.1">
    <property type="nucleotide sequence ID" value="NZ_AOME01000027.1"/>
</dbReference>
<organism evidence="2 3">
    <name type="scientific">Halococcus salifodinae DSM 8989</name>
    <dbReference type="NCBI Taxonomy" id="1227456"/>
    <lineage>
        <taxon>Archaea</taxon>
        <taxon>Methanobacteriati</taxon>
        <taxon>Methanobacteriota</taxon>
        <taxon>Stenosarchaea group</taxon>
        <taxon>Halobacteria</taxon>
        <taxon>Halobacteriales</taxon>
        <taxon>Halococcaceae</taxon>
        <taxon>Halococcus</taxon>
    </lineage>
</organism>